<dbReference type="KEGG" id="naci:NUH88_15950"/>
<proteinExistence type="predicted"/>
<gene>
    <name evidence="1" type="ORF">NUH88_15950</name>
</gene>
<evidence type="ECO:0000313" key="1">
    <source>
        <dbReference type="EMBL" id="UUX48887.1"/>
    </source>
</evidence>
<name>A0A9J7ANV2_9PROT</name>
<sequence>MTDKMQRDRTAGFGVDCRQSFENTLRQRRGTVLQQTDITGERAPEDIGVFQIVTDDEKRRLPNGITIIGNGKTALTGTGGPCGVFVSPRARPAFSDCKWHCSNSQTSKYDGAIYRRQAETSAHRAL</sequence>
<dbReference type="EMBL" id="CP102480">
    <property type="protein sequence ID" value="UUX48887.1"/>
    <property type="molecule type" value="Genomic_DNA"/>
</dbReference>
<keyword evidence="2" id="KW-1185">Reference proteome</keyword>
<organism evidence="1 2">
    <name type="scientific">Nisaea acidiphila</name>
    <dbReference type="NCBI Taxonomy" id="1862145"/>
    <lineage>
        <taxon>Bacteria</taxon>
        <taxon>Pseudomonadati</taxon>
        <taxon>Pseudomonadota</taxon>
        <taxon>Alphaproteobacteria</taxon>
        <taxon>Rhodospirillales</taxon>
        <taxon>Thalassobaculaceae</taxon>
        <taxon>Nisaea</taxon>
    </lineage>
</organism>
<dbReference type="Proteomes" id="UP001060336">
    <property type="component" value="Chromosome"/>
</dbReference>
<protein>
    <submittedName>
        <fullName evidence="1">Uncharacterized protein</fullName>
    </submittedName>
</protein>
<reference evidence="1" key="1">
    <citation type="submission" date="2022-08" db="EMBL/GenBank/DDBJ databases">
        <title>Nisaea acidiphila sp. nov., isolated from a marine algal debris and emended description of the genus Nisaea Urios et al. 2008.</title>
        <authorList>
            <person name="Kwon K."/>
        </authorList>
    </citation>
    <scope>NUCLEOTIDE SEQUENCE</scope>
    <source>
        <strain evidence="1">MEBiC11861</strain>
    </source>
</reference>
<accession>A0A9J7ANV2</accession>
<evidence type="ECO:0000313" key="2">
    <source>
        <dbReference type="Proteomes" id="UP001060336"/>
    </source>
</evidence>
<dbReference type="AlphaFoldDB" id="A0A9J7ANV2"/>